<dbReference type="Gene3D" id="3.40.50.11660">
    <property type="entry name" value="Glycosyl transferase family 10, C-terminal domain"/>
    <property type="match status" value="1"/>
</dbReference>
<evidence type="ECO:0000256" key="5">
    <source>
        <dbReference type="ARBA" id="ARBA00022679"/>
    </source>
</evidence>
<evidence type="ECO:0000256" key="8">
    <source>
        <dbReference type="ARBA" id="ARBA00022989"/>
    </source>
</evidence>
<gene>
    <name evidence="15" type="ORF">MCOR_43977</name>
</gene>
<evidence type="ECO:0000256" key="9">
    <source>
        <dbReference type="ARBA" id="ARBA00023034"/>
    </source>
</evidence>
<evidence type="ECO:0000256" key="4">
    <source>
        <dbReference type="ARBA" id="ARBA00022676"/>
    </source>
</evidence>
<keyword evidence="5 12" id="KW-0808">Transferase</keyword>
<dbReference type="UniPathway" id="UPA00378"/>
<keyword evidence="16" id="KW-1185">Reference proteome</keyword>
<protein>
    <recommendedName>
        <fullName evidence="12">Fucosyltransferase</fullName>
        <ecNumber evidence="12">2.4.1.-</ecNumber>
    </recommendedName>
</protein>
<dbReference type="OrthoDB" id="6085082at2759"/>
<keyword evidence="4 12" id="KW-0328">Glycosyltransferase</keyword>
<dbReference type="AlphaFoldDB" id="A0A6J8DRU1"/>
<dbReference type="InterPro" id="IPR001503">
    <property type="entry name" value="Glyco_trans_10"/>
</dbReference>
<organism evidence="15 16">
    <name type="scientific">Mytilus coruscus</name>
    <name type="common">Sea mussel</name>
    <dbReference type="NCBI Taxonomy" id="42192"/>
    <lineage>
        <taxon>Eukaryota</taxon>
        <taxon>Metazoa</taxon>
        <taxon>Spiralia</taxon>
        <taxon>Lophotrochozoa</taxon>
        <taxon>Mollusca</taxon>
        <taxon>Bivalvia</taxon>
        <taxon>Autobranchia</taxon>
        <taxon>Pteriomorphia</taxon>
        <taxon>Mytilida</taxon>
        <taxon>Mytiloidea</taxon>
        <taxon>Mytilidae</taxon>
        <taxon>Mytilinae</taxon>
        <taxon>Mytilus</taxon>
    </lineage>
</organism>
<dbReference type="FunFam" id="3.40.50.11660:FF:000002">
    <property type="entry name" value="Alpha-(1,3)-fucosyltransferase"/>
    <property type="match status" value="1"/>
</dbReference>
<dbReference type="Proteomes" id="UP000507470">
    <property type="component" value="Unassembled WGS sequence"/>
</dbReference>
<keyword evidence="8" id="KW-1133">Transmembrane helix</keyword>
<dbReference type="Pfam" id="PF00852">
    <property type="entry name" value="Glyco_transf_10"/>
    <property type="match status" value="1"/>
</dbReference>
<sequence>MYIFTVIGFLSIGYYLNNISGIGTKFKFLAQITLSNKKTTYRHKLLYTSSNAANKKEFTNIFSLFWYTKPTWIPANMYNYKFRNCAFKYCKILNDIAYLNISDAVLFHHSEMNSVDIPKKAKHQTWLFMSDESNVHTMKYFMDKKWRNEFDWTYSYRSDSDIYLPYGEFARRSLPAVKNYSSIYRKKKKNIAWVVSDCKSRYSRNKYVTELKKYIDVDVYGKCGKPCSDWNDDACFKHLSGDYKFYLSFENSLCEDYVTEKAFRLYQEDFDIIPVYRGAPNVKDILPTGTFISTQDFKSPKELAVYLKYVADNESVYHNYLKAKDKFWASPYTRHEIVEFIYCSVCEKLSTNYTRGTKLNLTRWITDKGCHKASDI</sequence>
<dbReference type="PANTHER" id="PTHR48438">
    <property type="entry name" value="ALPHA-(1,3)-FUCOSYLTRANSFERASE C-RELATED"/>
    <property type="match status" value="1"/>
</dbReference>
<dbReference type="InterPro" id="IPR038577">
    <property type="entry name" value="GT10-like_C_sf"/>
</dbReference>
<evidence type="ECO:0000313" key="16">
    <source>
        <dbReference type="Proteomes" id="UP000507470"/>
    </source>
</evidence>
<feature type="domain" description="Fucosyltransferase N-terminal" evidence="14">
    <location>
        <begin position="74"/>
        <end position="167"/>
    </location>
</feature>
<keyword evidence="9 12" id="KW-0333">Golgi apparatus</keyword>
<dbReference type="GO" id="GO:0000139">
    <property type="term" value="C:Golgi membrane"/>
    <property type="evidence" value="ECO:0007669"/>
    <property type="project" value="UniProtKB-SubCell"/>
</dbReference>
<evidence type="ECO:0000256" key="10">
    <source>
        <dbReference type="ARBA" id="ARBA00023136"/>
    </source>
</evidence>
<evidence type="ECO:0000259" key="13">
    <source>
        <dbReference type="Pfam" id="PF00852"/>
    </source>
</evidence>
<evidence type="ECO:0000313" key="15">
    <source>
        <dbReference type="EMBL" id="CAC5410819.1"/>
    </source>
</evidence>
<dbReference type="Pfam" id="PF17039">
    <property type="entry name" value="Glyco_tran_10_N"/>
    <property type="match status" value="1"/>
</dbReference>
<keyword evidence="11" id="KW-0325">Glycoprotein</keyword>
<dbReference type="SUPFAM" id="SSF53756">
    <property type="entry name" value="UDP-Glycosyltransferase/glycogen phosphorylase"/>
    <property type="match status" value="1"/>
</dbReference>
<proteinExistence type="inferred from homology"/>
<evidence type="ECO:0000256" key="2">
    <source>
        <dbReference type="ARBA" id="ARBA00004922"/>
    </source>
</evidence>
<dbReference type="InterPro" id="IPR055270">
    <property type="entry name" value="Glyco_tran_10_C"/>
</dbReference>
<keyword evidence="7" id="KW-0735">Signal-anchor</keyword>
<name>A0A6J8DRU1_MYTCO</name>
<evidence type="ECO:0000256" key="3">
    <source>
        <dbReference type="ARBA" id="ARBA00008919"/>
    </source>
</evidence>
<keyword evidence="6 12" id="KW-0812">Transmembrane</keyword>
<dbReference type="PANTHER" id="PTHR48438:SF1">
    <property type="entry name" value="ALPHA-(1,3)-FUCOSYLTRANSFERASE C-RELATED"/>
    <property type="match status" value="1"/>
</dbReference>
<feature type="domain" description="Fucosyltransferase C-terminal" evidence="13">
    <location>
        <begin position="185"/>
        <end position="358"/>
    </location>
</feature>
<dbReference type="GO" id="GO:0032580">
    <property type="term" value="C:Golgi cisterna membrane"/>
    <property type="evidence" value="ECO:0007669"/>
    <property type="project" value="UniProtKB-SubCell"/>
</dbReference>
<comment type="subcellular location">
    <subcellularLocation>
        <location evidence="1">Golgi apparatus membrane</location>
        <topology evidence="1">Single-pass type II membrane protein</topology>
    </subcellularLocation>
    <subcellularLocation>
        <location evidence="12">Golgi apparatus</location>
        <location evidence="12">Golgi stack membrane</location>
        <topology evidence="12">Single-pass type II membrane protein</topology>
    </subcellularLocation>
</comment>
<evidence type="ECO:0000256" key="6">
    <source>
        <dbReference type="ARBA" id="ARBA00022692"/>
    </source>
</evidence>
<evidence type="ECO:0000256" key="11">
    <source>
        <dbReference type="ARBA" id="ARBA00023180"/>
    </source>
</evidence>
<dbReference type="GO" id="GO:0008417">
    <property type="term" value="F:fucosyltransferase activity"/>
    <property type="evidence" value="ECO:0007669"/>
    <property type="project" value="InterPro"/>
</dbReference>
<evidence type="ECO:0000256" key="12">
    <source>
        <dbReference type="RuleBase" id="RU003832"/>
    </source>
</evidence>
<comment type="similarity">
    <text evidence="3 12">Belongs to the glycosyltransferase 10 family.</text>
</comment>
<dbReference type="EC" id="2.4.1.-" evidence="12"/>
<dbReference type="InterPro" id="IPR031481">
    <property type="entry name" value="Glyco_tran_10_N"/>
</dbReference>
<keyword evidence="10" id="KW-0472">Membrane</keyword>
<evidence type="ECO:0000259" key="14">
    <source>
        <dbReference type="Pfam" id="PF17039"/>
    </source>
</evidence>
<dbReference type="EMBL" id="CACVKT020007808">
    <property type="protein sequence ID" value="CAC5410819.1"/>
    <property type="molecule type" value="Genomic_DNA"/>
</dbReference>
<reference evidence="15 16" key="1">
    <citation type="submission" date="2020-06" db="EMBL/GenBank/DDBJ databases">
        <authorList>
            <person name="Li R."/>
            <person name="Bekaert M."/>
        </authorList>
    </citation>
    <scope>NUCLEOTIDE SEQUENCE [LARGE SCALE GENOMIC DNA]</scope>
    <source>
        <strain evidence="16">wild</strain>
    </source>
</reference>
<comment type="pathway">
    <text evidence="2">Protein modification; protein glycosylation.</text>
</comment>
<accession>A0A6J8DRU1</accession>
<evidence type="ECO:0000256" key="1">
    <source>
        <dbReference type="ARBA" id="ARBA00004323"/>
    </source>
</evidence>
<evidence type="ECO:0000256" key="7">
    <source>
        <dbReference type="ARBA" id="ARBA00022968"/>
    </source>
</evidence>